<proteinExistence type="predicted"/>
<dbReference type="RefSeq" id="WP_115588526.1">
    <property type="nucleotide sequence ID" value="NZ_CP032099.1"/>
</dbReference>
<gene>
    <name evidence="2" type="ORF">ASKIR_0792</name>
    <name evidence="3" type="ORF">CP959_09705</name>
</gene>
<reference evidence="2 4" key="2">
    <citation type="submission" date="2018-08" db="EMBL/GenBank/DDBJ databases">
        <title>Complete genome of the Arcobacter skirrowii type strain LMG 6621.</title>
        <authorList>
            <person name="Miller W.G."/>
            <person name="Yee E."/>
            <person name="Bono J.L."/>
        </authorList>
    </citation>
    <scope>NUCLEOTIDE SEQUENCE [LARGE SCALE GENOMIC DNA]</scope>
    <source>
        <strain evidence="2 4">CCUG 10374</strain>
    </source>
</reference>
<dbReference type="GeneID" id="61750545"/>
<feature type="transmembrane region" description="Helical" evidence="1">
    <location>
        <begin position="29"/>
        <end position="47"/>
    </location>
</feature>
<feature type="transmembrane region" description="Helical" evidence="1">
    <location>
        <begin position="59"/>
        <end position="79"/>
    </location>
</feature>
<keyword evidence="5" id="KW-1185">Reference proteome</keyword>
<evidence type="ECO:0000313" key="2">
    <source>
        <dbReference type="EMBL" id="AXX84613.1"/>
    </source>
</evidence>
<organism evidence="2 4">
    <name type="scientific">Aliarcobacter skirrowii CCUG 10374</name>
    <dbReference type="NCBI Taxonomy" id="1032239"/>
    <lineage>
        <taxon>Bacteria</taxon>
        <taxon>Pseudomonadati</taxon>
        <taxon>Campylobacterota</taxon>
        <taxon>Epsilonproteobacteria</taxon>
        <taxon>Campylobacterales</taxon>
        <taxon>Arcobacteraceae</taxon>
        <taxon>Aliarcobacter</taxon>
    </lineage>
</organism>
<evidence type="ECO:0000256" key="1">
    <source>
        <dbReference type="SAM" id="Phobius"/>
    </source>
</evidence>
<keyword evidence="1" id="KW-1133">Transmembrane helix</keyword>
<protein>
    <submittedName>
        <fullName evidence="2">Membrane protein</fullName>
    </submittedName>
</protein>
<dbReference type="EMBL" id="CP032099">
    <property type="protein sequence ID" value="AXX84613.1"/>
    <property type="molecule type" value="Genomic_DNA"/>
</dbReference>
<dbReference type="Proteomes" id="UP000290580">
    <property type="component" value="Unassembled WGS sequence"/>
</dbReference>
<name>A0AAD0WN70_9BACT</name>
<dbReference type="EMBL" id="NXIC01000009">
    <property type="protein sequence ID" value="RXI24702.1"/>
    <property type="molecule type" value="Genomic_DNA"/>
</dbReference>
<accession>A0AAD0WN70</accession>
<evidence type="ECO:0000313" key="3">
    <source>
        <dbReference type="EMBL" id="RXI24702.1"/>
    </source>
</evidence>
<sequence length="85" mass="9863">MKIFTFFTLLLLFINSFISYSLSGSFMYMLGNVYAIPLLLMGLFYIFKDSRNKKSMLKVLFFSSIIIFISLIGNILTIIQNIQIK</sequence>
<evidence type="ECO:0000313" key="4">
    <source>
        <dbReference type="Proteomes" id="UP000262029"/>
    </source>
</evidence>
<reference evidence="3 5" key="1">
    <citation type="submission" date="2017-09" db="EMBL/GenBank/DDBJ databases">
        <title>Genomics of the genus Arcobacter.</title>
        <authorList>
            <person name="Perez-Cataluna A."/>
            <person name="Figueras M.J."/>
            <person name="Salas-Masso N."/>
        </authorList>
    </citation>
    <scope>NUCLEOTIDE SEQUENCE [LARGE SCALE GENOMIC DNA]</scope>
    <source>
        <strain evidence="3 5">LMG 6621</strain>
    </source>
</reference>
<keyword evidence="1" id="KW-0472">Membrane</keyword>
<dbReference type="AlphaFoldDB" id="A0AAD0WN70"/>
<evidence type="ECO:0000313" key="5">
    <source>
        <dbReference type="Proteomes" id="UP000290580"/>
    </source>
</evidence>
<keyword evidence="1" id="KW-0812">Transmembrane</keyword>
<dbReference type="Proteomes" id="UP000262029">
    <property type="component" value="Chromosome"/>
</dbReference>